<feature type="transmembrane region" description="Helical" evidence="6">
    <location>
        <begin position="156"/>
        <end position="176"/>
    </location>
</feature>
<evidence type="ECO:0000256" key="6">
    <source>
        <dbReference type="SAM" id="Phobius"/>
    </source>
</evidence>
<dbReference type="NCBIfam" id="TIGR01297">
    <property type="entry name" value="CDF"/>
    <property type="match status" value="1"/>
</dbReference>
<dbReference type="PANTHER" id="PTHR45755:SF3">
    <property type="entry name" value="METAL TOLERANCE PROTEIN C2"/>
    <property type="match status" value="1"/>
</dbReference>
<feature type="transmembrane region" description="Helical" evidence="6">
    <location>
        <begin position="15"/>
        <end position="35"/>
    </location>
</feature>
<organism evidence="8 9">
    <name type="scientific">Hondaea fermentalgiana</name>
    <dbReference type="NCBI Taxonomy" id="2315210"/>
    <lineage>
        <taxon>Eukaryota</taxon>
        <taxon>Sar</taxon>
        <taxon>Stramenopiles</taxon>
        <taxon>Bigyra</taxon>
        <taxon>Labyrinthulomycetes</taxon>
        <taxon>Thraustochytrida</taxon>
        <taxon>Thraustochytriidae</taxon>
        <taxon>Hondaea</taxon>
    </lineage>
</organism>
<dbReference type="GO" id="GO:0005385">
    <property type="term" value="F:zinc ion transmembrane transporter activity"/>
    <property type="evidence" value="ECO:0007669"/>
    <property type="project" value="InterPro"/>
</dbReference>
<dbReference type="InterPro" id="IPR027469">
    <property type="entry name" value="Cation_efflux_TMD_sf"/>
</dbReference>
<feature type="transmembrane region" description="Helical" evidence="6">
    <location>
        <begin position="238"/>
        <end position="258"/>
    </location>
</feature>
<keyword evidence="2" id="KW-0813">Transport</keyword>
<proteinExistence type="predicted"/>
<evidence type="ECO:0000256" key="5">
    <source>
        <dbReference type="ARBA" id="ARBA00023136"/>
    </source>
</evidence>
<feature type="domain" description="Cation efflux protein transmembrane" evidence="7">
    <location>
        <begin position="17"/>
        <end position="114"/>
    </location>
</feature>
<feature type="transmembrane region" description="Helical" evidence="6">
    <location>
        <begin position="41"/>
        <end position="62"/>
    </location>
</feature>
<evidence type="ECO:0000259" key="7">
    <source>
        <dbReference type="Pfam" id="PF01545"/>
    </source>
</evidence>
<dbReference type="Gene3D" id="1.20.1510.10">
    <property type="entry name" value="Cation efflux protein transmembrane domain"/>
    <property type="match status" value="1"/>
</dbReference>
<evidence type="ECO:0000313" key="8">
    <source>
        <dbReference type="EMBL" id="GBG24549.1"/>
    </source>
</evidence>
<dbReference type="EMBL" id="BEYU01000006">
    <property type="protein sequence ID" value="GBG24549.1"/>
    <property type="molecule type" value="Genomic_DNA"/>
</dbReference>
<evidence type="ECO:0000256" key="2">
    <source>
        <dbReference type="ARBA" id="ARBA00022448"/>
    </source>
</evidence>
<evidence type="ECO:0000256" key="4">
    <source>
        <dbReference type="ARBA" id="ARBA00022989"/>
    </source>
</evidence>
<feature type="domain" description="Cation efflux protein transmembrane" evidence="7">
    <location>
        <begin position="148"/>
        <end position="295"/>
    </location>
</feature>
<dbReference type="SUPFAM" id="SSF161111">
    <property type="entry name" value="Cation efflux protein transmembrane domain-like"/>
    <property type="match status" value="1"/>
</dbReference>
<dbReference type="InParanoid" id="A0A2R5G2K1"/>
<evidence type="ECO:0000256" key="3">
    <source>
        <dbReference type="ARBA" id="ARBA00022692"/>
    </source>
</evidence>
<dbReference type="OrthoDB" id="78669at2759"/>
<dbReference type="Pfam" id="PF01545">
    <property type="entry name" value="Cation_efflux"/>
    <property type="match status" value="2"/>
</dbReference>
<dbReference type="PANTHER" id="PTHR45755">
    <property type="match status" value="1"/>
</dbReference>
<keyword evidence="9" id="KW-1185">Reference proteome</keyword>
<feature type="transmembrane region" description="Helical" evidence="6">
    <location>
        <begin position="270"/>
        <end position="288"/>
    </location>
</feature>
<comment type="subcellular location">
    <subcellularLocation>
        <location evidence="1">Membrane</location>
        <topology evidence="1">Multi-pass membrane protein</topology>
    </subcellularLocation>
</comment>
<dbReference type="InterPro" id="IPR002524">
    <property type="entry name" value="Cation_efflux"/>
</dbReference>
<keyword evidence="5 6" id="KW-0472">Membrane</keyword>
<gene>
    <name evidence="8" type="ORF">FCC1311_007682</name>
</gene>
<evidence type="ECO:0000256" key="1">
    <source>
        <dbReference type="ARBA" id="ARBA00004141"/>
    </source>
</evidence>
<keyword evidence="4 6" id="KW-1133">Transmembrane helix</keyword>
<dbReference type="GO" id="GO:0005794">
    <property type="term" value="C:Golgi apparatus"/>
    <property type="evidence" value="ECO:0007669"/>
    <property type="project" value="TreeGrafter"/>
</dbReference>
<dbReference type="GO" id="GO:0006882">
    <property type="term" value="P:intracellular zinc ion homeostasis"/>
    <property type="evidence" value="ECO:0007669"/>
    <property type="project" value="InterPro"/>
</dbReference>
<keyword evidence="3 6" id="KW-0812">Transmembrane</keyword>
<protein>
    <submittedName>
        <fullName evidence="8">Zinc transporter, putative</fullName>
    </submittedName>
</protein>
<evidence type="ECO:0000313" key="9">
    <source>
        <dbReference type="Proteomes" id="UP000241890"/>
    </source>
</evidence>
<dbReference type="InterPro" id="IPR045316">
    <property type="entry name" value="Msc2-like"/>
</dbReference>
<dbReference type="AlphaFoldDB" id="A0A2R5G2K1"/>
<sequence length="376" mass="39571">MRAALDELPAGARPLALYGALNLALLVVEVGYGLYAGSLGLVSDGAHLGINCFGVALALAALRAGRDPPSVEACFGHDRVHVLAAFTNAVFMCFVAVFIVVEGLHQFLGVAHSHGLAQDHAGDHHEESPEAEMEGGDSLGVAGHGYLHHHAHQDHVLVVASAGLLVNLLGLALLAWSTRTASPSRTGARHAGPAFGGFSGTTGAFRRYESSAASAASTSRPIDEESARSARMLNLQGVVLHAVCDVLNSLGVICSAIMARRSGWKAADPLAAVIISLVIMRSSAPLLVSSGRMLLQVAPYGPRIALDKSIREISAMSGVLECHKDHIWEYAPNIPVTTLHVRARDGADEGSLLLHIHSILSSFSHHVTVQINKDHM</sequence>
<accession>A0A2R5G2K1</accession>
<dbReference type="Proteomes" id="UP000241890">
    <property type="component" value="Unassembled WGS sequence"/>
</dbReference>
<name>A0A2R5G2K1_9STRA</name>
<dbReference type="GO" id="GO:0016020">
    <property type="term" value="C:membrane"/>
    <property type="evidence" value="ECO:0007669"/>
    <property type="project" value="UniProtKB-SubCell"/>
</dbReference>
<dbReference type="InterPro" id="IPR058533">
    <property type="entry name" value="Cation_efflux_TM"/>
</dbReference>
<comment type="caution">
    <text evidence="8">The sequence shown here is derived from an EMBL/GenBank/DDBJ whole genome shotgun (WGS) entry which is preliminary data.</text>
</comment>
<reference evidence="8 9" key="1">
    <citation type="submission" date="2017-12" db="EMBL/GenBank/DDBJ databases">
        <title>Sequencing, de novo assembly and annotation of complete genome of a new Thraustochytrid species, strain FCC1311.</title>
        <authorList>
            <person name="Sedici K."/>
            <person name="Godart F."/>
            <person name="Aiese Cigliano R."/>
            <person name="Sanseverino W."/>
            <person name="Barakat M."/>
            <person name="Ortet P."/>
            <person name="Marechal E."/>
            <person name="Cagnac O."/>
            <person name="Amato A."/>
        </authorList>
    </citation>
    <scope>NUCLEOTIDE SEQUENCE [LARGE SCALE GENOMIC DNA]</scope>
</reference>
<feature type="transmembrane region" description="Helical" evidence="6">
    <location>
        <begin position="82"/>
        <end position="101"/>
    </location>
</feature>